<gene>
    <name evidence="1" type="ORF">JMJ55_06330</name>
</gene>
<evidence type="ECO:0008006" key="3">
    <source>
        <dbReference type="Google" id="ProtNLM"/>
    </source>
</evidence>
<sequence length="236" mass="23757">MTRPAIGTILPSSNRMVERVLTALMAHFPGVDSCVARIPYFGQGQGQPADAYDTASFEAAARLLSHAAVGVVCWNGTRGAALGLEHDRALAAAMAAAAGCPATTTALETARLLERLGVRRIGLVAQGPLEEAAAHAAGLPAETVGLRGLGIRNNAEASAVDPATLAALAREVAPGAEAVLLWSTNLPGLGLMAGLEAELGIPVLDSAAIGVRACLAAVGVDPRAAAGFGRLFSLPG</sequence>
<comment type="caution">
    <text evidence="1">The sequence shown here is derived from an EMBL/GenBank/DDBJ whole genome shotgun (WGS) entry which is preliminary data.</text>
</comment>
<dbReference type="PANTHER" id="PTHR40267:SF1">
    <property type="entry name" value="BLR3294 PROTEIN"/>
    <property type="match status" value="1"/>
</dbReference>
<protein>
    <recommendedName>
        <fullName evidence="3">Maleate isomerase</fullName>
    </recommendedName>
</protein>
<dbReference type="RefSeq" id="WP_202824665.1">
    <property type="nucleotide sequence ID" value="NZ_JAEUXJ010000002.1"/>
</dbReference>
<dbReference type="PANTHER" id="PTHR40267">
    <property type="entry name" value="BLR3294 PROTEIN"/>
    <property type="match status" value="1"/>
</dbReference>
<dbReference type="EMBL" id="JAEUXJ010000002">
    <property type="protein sequence ID" value="MBL6454932.1"/>
    <property type="molecule type" value="Genomic_DNA"/>
</dbReference>
<evidence type="ECO:0000313" key="1">
    <source>
        <dbReference type="EMBL" id="MBL6454932.1"/>
    </source>
</evidence>
<dbReference type="Proteomes" id="UP000606490">
    <property type="component" value="Unassembled WGS sequence"/>
</dbReference>
<dbReference type="Gene3D" id="3.40.50.12500">
    <property type="match status" value="1"/>
</dbReference>
<reference evidence="1 2" key="1">
    <citation type="submission" date="2021-01" db="EMBL/GenBank/DDBJ databases">
        <title>Belnapia mucosa sp. nov. and Belnapia arida sp. nov., isolated from the Tabernas Desert (Almeria, Spain).</title>
        <authorList>
            <person name="Molina-Menor E."/>
            <person name="Vidal-Verdu A."/>
            <person name="Calonge A."/>
            <person name="Satari L."/>
            <person name="Pereto Magraner J."/>
            <person name="Porcar Miralles M."/>
        </authorList>
    </citation>
    <scope>NUCLEOTIDE SEQUENCE [LARGE SCALE GENOMIC DNA]</scope>
    <source>
        <strain evidence="1 2">T6</strain>
    </source>
</reference>
<keyword evidence="2" id="KW-1185">Reference proteome</keyword>
<proteinExistence type="predicted"/>
<evidence type="ECO:0000313" key="2">
    <source>
        <dbReference type="Proteomes" id="UP000606490"/>
    </source>
</evidence>
<dbReference type="InterPro" id="IPR026286">
    <property type="entry name" value="MaiA/AMDase"/>
</dbReference>
<dbReference type="InterPro" id="IPR053714">
    <property type="entry name" value="Iso_Racemase_Enz_sf"/>
</dbReference>
<name>A0ABS1V042_9PROT</name>
<accession>A0ABS1V042</accession>
<organism evidence="1 2">
    <name type="scientific">Belnapia mucosa</name>
    <dbReference type="NCBI Taxonomy" id="2804532"/>
    <lineage>
        <taxon>Bacteria</taxon>
        <taxon>Pseudomonadati</taxon>
        <taxon>Pseudomonadota</taxon>
        <taxon>Alphaproteobacteria</taxon>
        <taxon>Acetobacterales</taxon>
        <taxon>Roseomonadaceae</taxon>
        <taxon>Belnapia</taxon>
    </lineage>
</organism>
<dbReference type="Pfam" id="PF17645">
    <property type="entry name" value="Amdase"/>
    <property type="match status" value="1"/>
</dbReference>